<dbReference type="GO" id="GO:0016787">
    <property type="term" value="F:hydrolase activity"/>
    <property type="evidence" value="ECO:0007669"/>
    <property type="project" value="UniProtKB-KW"/>
</dbReference>
<proteinExistence type="inferred from homology"/>
<organism evidence="7 8">
    <name type="scientific">Vitis vinifera</name>
    <name type="common">Grape</name>
    <dbReference type="NCBI Taxonomy" id="29760"/>
    <lineage>
        <taxon>Eukaryota</taxon>
        <taxon>Viridiplantae</taxon>
        <taxon>Streptophyta</taxon>
        <taxon>Embryophyta</taxon>
        <taxon>Tracheophyta</taxon>
        <taxon>Spermatophyta</taxon>
        <taxon>Magnoliopsida</taxon>
        <taxon>eudicotyledons</taxon>
        <taxon>Gunneridae</taxon>
        <taxon>Pentapetalae</taxon>
        <taxon>rosids</taxon>
        <taxon>Vitales</taxon>
        <taxon>Vitaceae</taxon>
        <taxon>Viteae</taxon>
        <taxon>Vitis</taxon>
    </lineage>
</organism>
<dbReference type="PANTHER" id="PTHR22748">
    <property type="entry name" value="AP ENDONUCLEASE"/>
    <property type="match status" value="1"/>
</dbReference>
<dbReference type="EMBL" id="QGNW01002197">
    <property type="protein sequence ID" value="RVW23394.1"/>
    <property type="molecule type" value="Genomic_DNA"/>
</dbReference>
<keyword evidence="3" id="KW-0378">Hydrolase</keyword>
<dbReference type="InterPro" id="IPR005135">
    <property type="entry name" value="Endo/exonuclease/phosphatase"/>
</dbReference>
<dbReference type="InterPro" id="IPR036691">
    <property type="entry name" value="Endo/exonu/phosph_ase_sf"/>
</dbReference>
<dbReference type="PROSITE" id="PS00726">
    <property type="entry name" value="AP_NUCLEASE_F1_1"/>
    <property type="match status" value="1"/>
</dbReference>
<dbReference type="PANTHER" id="PTHR22748:SF4">
    <property type="entry name" value="DNA-(APURINIC OR APYRIMIDINIC SITE) ENDONUCLEASE 2"/>
    <property type="match status" value="1"/>
</dbReference>
<dbReference type="InterPro" id="IPR004808">
    <property type="entry name" value="AP_endonuc_1"/>
</dbReference>
<comment type="cofactor">
    <cofactor evidence="5">
        <name>Mg(2+)</name>
        <dbReference type="ChEBI" id="CHEBI:18420"/>
    </cofactor>
    <cofactor evidence="5">
        <name>Mn(2+)</name>
        <dbReference type="ChEBI" id="CHEBI:29035"/>
    </cofactor>
    <text evidence="5">Probably binds two magnesium or manganese ions per subunit.</text>
</comment>
<keyword evidence="4 5" id="KW-0460">Magnesium</keyword>
<keyword evidence="5" id="KW-0464">Manganese</keyword>
<evidence type="ECO:0000256" key="5">
    <source>
        <dbReference type="PIRSR" id="PIRSR604808-2"/>
    </source>
</evidence>
<evidence type="ECO:0000256" key="4">
    <source>
        <dbReference type="ARBA" id="ARBA00022842"/>
    </source>
</evidence>
<protein>
    <recommendedName>
        <fullName evidence="6">Endonuclease/exonuclease/phosphatase domain-containing protein</fullName>
    </recommendedName>
</protein>
<reference evidence="7 8" key="1">
    <citation type="journal article" date="2018" name="PLoS Genet.">
        <title>Population sequencing reveals clonal diversity and ancestral inbreeding in the grapevine cultivar Chardonnay.</title>
        <authorList>
            <person name="Roach M.J."/>
            <person name="Johnson D.L."/>
            <person name="Bohlmann J."/>
            <person name="van Vuuren H.J."/>
            <person name="Jones S.J."/>
            <person name="Pretorius I.S."/>
            <person name="Schmidt S.A."/>
            <person name="Borneman A.R."/>
        </authorList>
    </citation>
    <scope>NUCLEOTIDE SEQUENCE [LARGE SCALE GENOMIC DNA]</scope>
    <source>
        <strain evidence="8">cv. Chardonnay</strain>
        <tissue evidence="7">Leaf</tissue>
    </source>
</reference>
<dbReference type="GO" id="GO:0006281">
    <property type="term" value="P:DNA repair"/>
    <property type="evidence" value="ECO:0007669"/>
    <property type="project" value="InterPro"/>
</dbReference>
<comment type="similarity">
    <text evidence="1">Belongs to the DNA repair enzymes AP/ExoA family.</text>
</comment>
<comment type="caution">
    <text evidence="7">The sequence shown here is derived from an EMBL/GenBank/DDBJ whole genome shotgun (WGS) entry which is preliminary data.</text>
</comment>
<dbReference type="AlphaFoldDB" id="A0A438CJK5"/>
<dbReference type="SUPFAM" id="SSF56219">
    <property type="entry name" value="DNase I-like"/>
    <property type="match status" value="1"/>
</dbReference>
<evidence type="ECO:0000256" key="2">
    <source>
        <dbReference type="ARBA" id="ARBA00022723"/>
    </source>
</evidence>
<evidence type="ECO:0000313" key="7">
    <source>
        <dbReference type="EMBL" id="RVW23394.1"/>
    </source>
</evidence>
<dbReference type="Proteomes" id="UP000288805">
    <property type="component" value="Unassembled WGS sequence"/>
</dbReference>
<evidence type="ECO:0000256" key="3">
    <source>
        <dbReference type="ARBA" id="ARBA00022801"/>
    </source>
</evidence>
<dbReference type="GO" id="GO:0004519">
    <property type="term" value="F:endonuclease activity"/>
    <property type="evidence" value="ECO:0007669"/>
    <property type="project" value="InterPro"/>
</dbReference>
<feature type="binding site" evidence="5">
    <location>
        <position position="36"/>
    </location>
    <ligand>
        <name>Mg(2+)</name>
        <dbReference type="ChEBI" id="CHEBI:18420"/>
        <label>1</label>
    </ligand>
</feature>
<gene>
    <name evidence="7" type="ORF">CK203_098186</name>
</gene>
<dbReference type="GO" id="GO:0003677">
    <property type="term" value="F:DNA binding"/>
    <property type="evidence" value="ECO:0007669"/>
    <property type="project" value="InterPro"/>
</dbReference>
<feature type="domain" description="Endonuclease/exonuclease/phosphatase" evidence="6">
    <location>
        <begin position="4"/>
        <end position="39"/>
    </location>
</feature>
<sequence>MKIISWNVRGLGSSNKRRVIKDFLRLEKPDVVMIQETKKEKCDRRLVGSVWTVRNKDWVILPACGASGGILFIWDSKKLSKEEVVLGSFSISVKFALEDVDLFGFLQFMVQIVPHLGRIFGWNFMTFMV</sequence>
<dbReference type="Gene3D" id="3.60.10.10">
    <property type="entry name" value="Endonuclease/exonuclease/phosphatase"/>
    <property type="match status" value="1"/>
</dbReference>
<dbReference type="Pfam" id="PF03372">
    <property type="entry name" value="Exo_endo_phos"/>
    <property type="match status" value="1"/>
</dbReference>
<evidence type="ECO:0000313" key="8">
    <source>
        <dbReference type="Proteomes" id="UP000288805"/>
    </source>
</evidence>
<dbReference type="InterPro" id="IPR020847">
    <property type="entry name" value="AP_endonuclease_F1_BS"/>
</dbReference>
<name>A0A438CJK5_VITVI</name>
<evidence type="ECO:0000256" key="1">
    <source>
        <dbReference type="ARBA" id="ARBA00007092"/>
    </source>
</evidence>
<dbReference type="GO" id="GO:0046872">
    <property type="term" value="F:metal ion binding"/>
    <property type="evidence" value="ECO:0007669"/>
    <property type="project" value="UniProtKB-KW"/>
</dbReference>
<accession>A0A438CJK5</accession>
<keyword evidence="2 5" id="KW-0479">Metal-binding</keyword>
<feature type="binding site" evidence="5">
    <location>
        <position position="7"/>
    </location>
    <ligand>
        <name>Mg(2+)</name>
        <dbReference type="ChEBI" id="CHEBI:18420"/>
        <label>1</label>
    </ligand>
</feature>
<evidence type="ECO:0000259" key="6">
    <source>
        <dbReference type="Pfam" id="PF03372"/>
    </source>
</evidence>